<keyword evidence="3" id="KW-0472">Membrane</keyword>
<evidence type="ECO:0000256" key="3">
    <source>
        <dbReference type="SAM" id="Phobius"/>
    </source>
</evidence>
<dbReference type="Pfam" id="PF10344">
    <property type="entry name" value="Hobbit"/>
    <property type="match status" value="1"/>
</dbReference>
<sequence>MVELMGPTFWIWTEDTFVFLFFLIIFLITFQQLASLILRYAISKSSIPLDDFSFGLFLGNDIRNIYLASKTFQIRIGKLRFRLGWKPSISLHYVDIRFLNHDNAKHNQFSSKEKHSLRNDETFSFYIGGKILRILKFLLSITVFARRATVTLKDGTQFNVYLSSMSITQSPNEYFKVDLFLHRIINLKTEEKMNLLSYQIKCNIKQTIRIENDKETKISFTEWTSTAKLSGAHFLIPEYIVNTILNKNKNLKVDKSSNVLTEEYIKSFLRSIEYPIAMLTILDIKFENFTLSYKNSIRIDISSIQIYLESVDVLNTGTSLDVISSEKHTGKDYELSFSINTIVLDVHNKFNSRIPLINIILTTNLILAASESIPINQTTISCTTNIINPTFFTTSEHLTDIIKQYIDYLNHQKKPQQPLRVDKVTNNPLSLLDLNSLPNFLFQLTLSNFTSTLKLSNDDNIVFKIFNIQSLLSRNNGILPRTSKDLAPVRKDLTLYKTSSREQNSSNYIKIVGTNMSYLKMSSIPNETSISIPIFEQERSDMFFDEWSVSSIDIQGTLRHSHITLEDITVLNQVSIVFSELHYLLEELRKAKSEMEDVHRPPTSEITIKPKLNWSLKLRFKDTSFSLLVSNVLPKILDPADTDAFNLTSITRGTKIVLHESNLLLTPFEKHFGMSDASLFRIMDNLSNESVSDTILKLSNFSMSTDLNKKTIINLPVIEVKFDTNIIWLSFYISSIASHYLPQSKEVKNKKKNVTELMNNIDIEIGKLFVQLNLPEDVPLLLLIEDITYLSNRNILFIRLISSFVKSVYIKNSKVRVALMTVSDFEVDIKSLLGKEELNISTSLIQFHTEYHFRFYLIVDNFITMFKSFKQLKLAFSSLSEFQRLYPLPETPIKLPTIELTAEAVLIDIEEDPFEQELGLILKVGLLEQRERLQKLKELETRLAKLDNLGKDSSAGHFINRRNLNNVPHYRKKFENNYLQKLLEHFSTSWIARYRKAKLTFQGSKCYIRKNVKLMEEYYLFSSPSSSTTANLVVENLDLRLQKPSFPIDDYMNFLYKYGKGLPSDMLFTLLIVLGINVKTGLWELRLRDYPIPVISLPDTYTTGDVVLAEKMPEVFALNTVYVPFVPSATKESYAKTNSIYGSHIIRTINSVKTYFNLKSNVISSTPASVTWGKSLQPGYESLMMWFDFLTKPKLDPSQKLGFWDKFRFLVHGTWIYELSKQSEFHLNIKGSNDPYKITDDGAGLSFCWSGGTVMRLHDTDDPKEFLKIESKNFRLGVRDFTEANKFEKIYMRLSSQVVWKMGFLFEQGDITEPGIAKRTVPKRPHYDIQLIHPSHVTEIHDYDSYRGFRSAFIHLSFGVFSSGKSAQNCLYLAPNSLSHFMSWWNLFHIFTSGPIRQGPLFPDLIQNKTKFGRALFTIKYQLHLAPMTITHTYRHITAQYDINESNETGYIGLKGRFGSLKIDLHQRRIKLTHQNERLNRSKPVWKLKMSTGEIDCAEADIRIIATTFDKNAVKEIFNIGNYPTILQSLEDSTPIRDTLNLLQESDWYDQDDYVDLNQISSNSSLPLKLEAIPLLYSPRISYFRKINDNGYTVAYPFGGENSHRCLIGQNHPERTQEKLAQQRLNEIETEIEKVQENLAKMADNSSLPSKNKEALKRKKNLNLELKELHHRFHIVHNILKDLKLSEETPDSISASDSSRSSINDLQYIPSEVSGTSVNSCLLRTNTVESFVSMRRASTVQLESTFDNRFIIHNIQLKIDKKIRDHLLEYTTTMQERRSMEYAMTYKSMGILKKVLSNVLNHVKTSVEDPDSMGDDNDISNIEFIEQFEEIIREIPNESFDSVDNYLIRLISPQVQISSPCEPRATIILAARDVEVGIIDIIQVIGNSGKRIALDVDTVAETRYCAVSKDIQLFTLFQDDILLSPINSLHWNNNYGADKNSGKWPPWIPFEMCFDGSLLERHVFLRRRSMFCTLTVPNPLYISDKGITDISTDSKFRMGFPGLILTSTSQQYCAVFAICQDLLSFGSSFDEKVEKLSKILFAEEVRNNLDKFDASIVTNLQNNVRDLYYTRSFLKINDDRLFHRNSQRLNFEIQTNVLKLALLMTAIKKIMIWLISWKRVPQKKLRWLVGTDDLVWELYNEKTQPFITISLGSSTFSRSQNSAGFNSNSITISSLRCFNQQRDPAYVELIVPFESHIEYDKDIPLVQIFWAQGPPIGGISNLEKMVVSLQPIVFKMDHVTSEKLMNYLFPKIDSNVEIPESYILGNEDSVSPIISRNGSYTKLSPALASAKQMRDVDSWDLSSIHNLSNSPTPNSPTLVRKEPTRIPSSIFSKESIDEMVKRSSVYFNVGEITIKRTTMSVCYKGAHKLLTDVNDLIVNVPVLEYYNKLWSRDEFFAALKKDVIKIVLQHLGRIIGNKFIPHKKENKLKISMDISRILKSDAESEEKHLRDKRYPSSFESRPSISSSRKSNSHQLDSVEEDKDEDDIKPFYPSDT</sequence>
<feature type="region of interest" description="Disordered" evidence="2">
    <location>
        <begin position="2443"/>
        <end position="2495"/>
    </location>
</feature>
<dbReference type="STRING" id="1071378.G0W487"/>
<evidence type="ECO:0000256" key="2">
    <source>
        <dbReference type="SAM" id="MobiDB-lite"/>
    </source>
</evidence>
<feature type="compositionally biased region" description="Acidic residues" evidence="2">
    <location>
        <begin position="2477"/>
        <end position="2486"/>
    </location>
</feature>
<evidence type="ECO:0000259" key="5">
    <source>
        <dbReference type="SMART" id="SM01215"/>
    </source>
</evidence>
<evidence type="ECO:0000256" key="1">
    <source>
        <dbReference type="SAM" id="Coils"/>
    </source>
</evidence>
<keyword evidence="3" id="KW-0812">Transmembrane</keyword>
<dbReference type="InterPro" id="IPR019449">
    <property type="entry name" value="FMP27_WPPW_RBG"/>
</dbReference>
<dbReference type="GeneID" id="11493458"/>
<feature type="domain" description="FMP27 WPPW motif-containing RBG unit" evidence="6">
    <location>
        <begin position="1453"/>
        <end position="1953"/>
    </location>
</feature>
<feature type="domain" description="FMP27/BLTP2/Hobbit GFWDK motif-containing RBG unit" evidence="4">
    <location>
        <begin position="1089"/>
        <end position="1238"/>
    </location>
</feature>
<accession>G0W487</accession>
<feature type="transmembrane region" description="Helical" evidence="3">
    <location>
        <begin position="17"/>
        <end position="38"/>
    </location>
</feature>
<keyword evidence="1" id="KW-0175">Coiled coil</keyword>
<evidence type="ECO:0000259" key="6">
    <source>
        <dbReference type="SMART" id="SM01216"/>
    </source>
</evidence>
<dbReference type="OrthoDB" id="1562405at2759"/>
<dbReference type="KEGG" id="ndi:NDAI_0A04690"/>
<feature type="compositionally biased region" description="Low complexity" evidence="2">
    <location>
        <begin position="2456"/>
        <end position="2469"/>
    </location>
</feature>
<dbReference type="SMART" id="SM01214">
    <property type="entry name" value="Fmp27_GFWDK"/>
    <property type="match status" value="1"/>
</dbReference>
<proteinExistence type="predicted"/>
<dbReference type="EMBL" id="HE580267">
    <property type="protein sequence ID" value="CCD22625.1"/>
    <property type="molecule type" value="Genomic_DNA"/>
</dbReference>
<gene>
    <name evidence="7" type="primary">NDAI0A04690</name>
    <name evidence="7" type="ordered locus">NDAI_0A04690</name>
</gene>
<evidence type="ECO:0000259" key="4">
    <source>
        <dbReference type="SMART" id="SM01214"/>
    </source>
</evidence>
<dbReference type="SMART" id="SM01216">
    <property type="entry name" value="Fmp27_WPPW"/>
    <property type="match status" value="1"/>
</dbReference>
<dbReference type="PANTHER" id="PTHR15678">
    <property type="entry name" value="ANTIGEN MLAA-22-RELATED"/>
    <property type="match status" value="1"/>
</dbReference>
<reference evidence="7 8" key="1">
    <citation type="journal article" date="2011" name="Proc. Natl. Acad. Sci. U.S.A.">
        <title>Evolutionary erosion of yeast sex chromosomes by mating-type switching accidents.</title>
        <authorList>
            <person name="Gordon J.L."/>
            <person name="Armisen D."/>
            <person name="Proux-Wera E."/>
            <person name="Oheigeartaigh S.S."/>
            <person name="Byrne K.P."/>
            <person name="Wolfe K.H."/>
        </authorList>
    </citation>
    <scope>NUCLEOTIDE SEQUENCE [LARGE SCALE GENOMIC DNA]</scope>
    <source>
        <strain evidence="8">ATCC 10597 / BCRC 20456 / CBS 421 / NBRC 0211 / NRRL Y-12639</strain>
    </source>
</reference>
<keyword evidence="3" id="KW-1133">Transmembrane helix</keyword>
<dbReference type="eggNOG" id="KOG1910">
    <property type="taxonomic scope" value="Eukaryota"/>
</dbReference>
<dbReference type="PANTHER" id="PTHR15678:SF6">
    <property type="entry name" value="BRIDGE-LIKE LIPID TRANSFER PROTEIN FAMILY MEMBER 2"/>
    <property type="match status" value="1"/>
</dbReference>
<feature type="coiled-coil region" evidence="1">
    <location>
        <begin position="1618"/>
        <end position="1672"/>
    </location>
</feature>
<keyword evidence="8" id="KW-1185">Reference proteome</keyword>
<feature type="domain" description="FMP27 SW motif-containing RBG unit" evidence="5">
    <location>
        <begin position="977"/>
        <end position="1071"/>
    </location>
</feature>
<name>G0W487_NAUDC</name>
<dbReference type="HOGENOM" id="CLU_228568_0_0_1"/>
<dbReference type="InterPro" id="IPR019441">
    <property type="entry name" value="FMP27/BLTP2/Hobbit_GFWDK_RBG"/>
</dbReference>
<evidence type="ECO:0000313" key="7">
    <source>
        <dbReference type="EMBL" id="CCD22625.1"/>
    </source>
</evidence>
<feature type="compositionally biased region" description="Basic and acidic residues" evidence="2">
    <location>
        <begin position="2443"/>
        <end position="2454"/>
    </location>
</feature>
<dbReference type="InterPro" id="IPR019415">
    <property type="entry name" value="FMP27_SW_RBG"/>
</dbReference>
<dbReference type="OMA" id="EYHFRFY"/>
<protein>
    <submittedName>
        <fullName evidence="7">Uncharacterized protein</fullName>
    </submittedName>
</protein>
<dbReference type="InterPro" id="IPR045167">
    <property type="entry name" value="Hobbit"/>
</dbReference>
<organism evidence="7 8">
    <name type="scientific">Naumovozyma dairenensis (strain ATCC 10597 / BCRC 20456 / CBS 421 / NBRC 0211 / NRRL Y-12639)</name>
    <name type="common">Saccharomyces dairenensis</name>
    <dbReference type="NCBI Taxonomy" id="1071378"/>
    <lineage>
        <taxon>Eukaryota</taxon>
        <taxon>Fungi</taxon>
        <taxon>Dikarya</taxon>
        <taxon>Ascomycota</taxon>
        <taxon>Saccharomycotina</taxon>
        <taxon>Saccharomycetes</taxon>
        <taxon>Saccharomycetales</taxon>
        <taxon>Saccharomycetaceae</taxon>
        <taxon>Naumovozyma</taxon>
    </lineage>
</organism>
<dbReference type="RefSeq" id="XP_003667868.1">
    <property type="nucleotide sequence ID" value="XM_003667820.1"/>
</dbReference>
<feature type="transmembrane region" description="Helical" evidence="3">
    <location>
        <begin position="123"/>
        <end position="145"/>
    </location>
</feature>
<dbReference type="Proteomes" id="UP000000689">
    <property type="component" value="Chromosome 1"/>
</dbReference>
<evidence type="ECO:0000313" key="8">
    <source>
        <dbReference type="Proteomes" id="UP000000689"/>
    </source>
</evidence>
<dbReference type="SMART" id="SM01215">
    <property type="entry name" value="Fmp27_SW"/>
    <property type="match status" value="1"/>
</dbReference>